<protein>
    <submittedName>
        <fullName evidence="2">Uncharacterized protein</fullName>
    </submittedName>
</protein>
<dbReference type="AlphaFoldDB" id="G7YLM6"/>
<evidence type="ECO:0000313" key="3">
    <source>
        <dbReference type="Proteomes" id="UP000008909"/>
    </source>
</evidence>
<dbReference type="SUPFAM" id="SSF56219">
    <property type="entry name" value="DNase I-like"/>
    <property type="match status" value="1"/>
</dbReference>
<dbReference type="Gene3D" id="3.60.10.10">
    <property type="entry name" value="Endonuclease/exonuclease/phosphatase"/>
    <property type="match status" value="1"/>
</dbReference>
<proteinExistence type="predicted"/>
<evidence type="ECO:0000256" key="1">
    <source>
        <dbReference type="SAM" id="MobiDB-lite"/>
    </source>
</evidence>
<feature type="compositionally biased region" description="Basic and acidic residues" evidence="1">
    <location>
        <begin position="315"/>
        <end position="325"/>
    </location>
</feature>
<feature type="compositionally biased region" description="Polar residues" evidence="1">
    <location>
        <begin position="589"/>
        <end position="621"/>
    </location>
</feature>
<dbReference type="PANTHER" id="PTHR33395">
    <property type="entry name" value="TRANSCRIPTASE, PUTATIVE-RELATED-RELATED"/>
    <property type="match status" value="1"/>
</dbReference>
<feature type="region of interest" description="Disordered" evidence="1">
    <location>
        <begin position="842"/>
        <end position="862"/>
    </location>
</feature>
<dbReference type="GO" id="GO:0007508">
    <property type="term" value="P:larval heart development"/>
    <property type="evidence" value="ECO:0007669"/>
    <property type="project" value="TreeGrafter"/>
</dbReference>
<dbReference type="EMBL" id="DF143617">
    <property type="protein sequence ID" value="GAA53857.1"/>
    <property type="molecule type" value="Genomic_DNA"/>
</dbReference>
<feature type="region of interest" description="Disordered" evidence="1">
    <location>
        <begin position="577"/>
        <end position="621"/>
    </location>
</feature>
<dbReference type="InterPro" id="IPR036691">
    <property type="entry name" value="Endo/exonu/phosph_ase_sf"/>
</dbReference>
<evidence type="ECO:0000313" key="2">
    <source>
        <dbReference type="EMBL" id="GAA53857.1"/>
    </source>
</evidence>
<dbReference type="Proteomes" id="UP000008909">
    <property type="component" value="Unassembled WGS sequence"/>
</dbReference>
<feature type="region of interest" description="Disordered" evidence="1">
    <location>
        <begin position="309"/>
        <end position="332"/>
    </location>
</feature>
<dbReference type="PANTHER" id="PTHR33395:SF22">
    <property type="entry name" value="REVERSE TRANSCRIPTASE DOMAIN-CONTAINING PROTEIN"/>
    <property type="match status" value="1"/>
</dbReference>
<organism evidence="2 3">
    <name type="scientific">Clonorchis sinensis</name>
    <name type="common">Chinese liver fluke</name>
    <dbReference type="NCBI Taxonomy" id="79923"/>
    <lineage>
        <taxon>Eukaryota</taxon>
        <taxon>Metazoa</taxon>
        <taxon>Spiralia</taxon>
        <taxon>Lophotrochozoa</taxon>
        <taxon>Platyhelminthes</taxon>
        <taxon>Trematoda</taxon>
        <taxon>Digenea</taxon>
        <taxon>Opisthorchiida</taxon>
        <taxon>Opisthorchiata</taxon>
        <taxon>Opisthorchiidae</taxon>
        <taxon>Clonorchis</taxon>
    </lineage>
</organism>
<feature type="compositionally biased region" description="Polar residues" evidence="1">
    <location>
        <begin position="849"/>
        <end position="862"/>
    </location>
</feature>
<gene>
    <name evidence="2" type="ORF">CLF_111321</name>
</gene>
<dbReference type="GO" id="GO:0061343">
    <property type="term" value="P:cell adhesion involved in heart morphogenesis"/>
    <property type="evidence" value="ECO:0007669"/>
    <property type="project" value="TreeGrafter"/>
</dbReference>
<name>G7YLM6_CLOSI</name>
<feature type="region of interest" description="Disordered" evidence="1">
    <location>
        <begin position="661"/>
        <end position="696"/>
    </location>
</feature>
<accession>G7YLM6</accession>
<reference evidence="2" key="1">
    <citation type="journal article" date="2011" name="Genome Biol.">
        <title>The draft genome of the carcinogenic human liver fluke Clonorchis sinensis.</title>
        <authorList>
            <person name="Wang X."/>
            <person name="Chen W."/>
            <person name="Huang Y."/>
            <person name="Sun J."/>
            <person name="Men J."/>
            <person name="Liu H."/>
            <person name="Luo F."/>
            <person name="Guo L."/>
            <person name="Lv X."/>
            <person name="Deng C."/>
            <person name="Zhou C."/>
            <person name="Fan Y."/>
            <person name="Li X."/>
            <person name="Huang L."/>
            <person name="Hu Y."/>
            <person name="Liang C."/>
            <person name="Hu X."/>
            <person name="Xu J."/>
            <person name="Yu X."/>
        </authorList>
    </citation>
    <scope>NUCLEOTIDE SEQUENCE [LARGE SCALE GENOMIC DNA]</scope>
    <source>
        <strain evidence="2">Henan</strain>
    </source>
</reference>
<reference key="2">
    <citation type="submission" date="2011-10" db="EMBL/GenBank/DDBJ databases">
        <title>The genome and transcriptome sequence of Clonorchis sinensis provide insights into the carcinogenic liver fluke.</title>
        <authorList>
            <person name="Wang X."/>
            <person name="Huang Y."/>
            <person name="Chen W."/>
            <person name="Liu H."/>
            <person name="Guo L."/>
            <person name="Chen Y."/>
            <person name="Luo F."/>
            <person name="Zhou W."/>
            <person name="Sun J."/>
            <person name="Mao Q."/>
            <person name="Liang P."/>
            <person name="Zhou C."/>
            <person name="Tian Y."/>
            <person name="Men J."/>
            <person name="Lv X."/>
            <person name="Huang L."/>
            <person name="Zhou J."/>
            <person name="Hu Y."/>
            <person name="Li R."/>
            <person name="Zhang F."/>
            <person name="Lei H."/>
            <person name="Li X."/>
            <person name="Hu X."/>
            <person name="Liang C."/>
            <person name="Xu J."/>
            <person name="Wu Z."/>
            <person name="Yu X."/>
        </authorList>
    </citation>
    <scope>NUCLEOTIDE SEQUENCE</scope>
    <source>
        <strain>Henan</strain>
    </source>
</reference>
<dbReference type="GO" id="GO:0031012">
    <property type="term" value="C:extracellular matrix"/>
    <property type="evidence" value="ECO:0007669"/>
    <property type="project" value="TreeGrafter"/>
</dbReference>
<sequence>MVEKVNTVPTHLTGYFLARSKLHKIDIKLREKGALVNFYVDVITNEVPTRTADTFPQVELIRTTFVDMYFYSVCLVAISKKDFRPHIACQYSTMFPTTVRRSGCCIEIASSKPEKPTTPLTRMCGRGHRLKFTRKRQVEASKISVQLVGYSGSNSDGTFIVGNEKSSRLIFCGKTPTKMMSDLNYDKSSYSSVRRFGPEGIRCSTDDSAHLLPYYFTDFQVLYGAYALEYTNPVVYSGRTKDVTLTERVQRAATKIVAGLKSVHYETRLAVLDFFSLKYRRLRGDLILTYALFEQGLADRFFTVDPANTRRGHGERRPLNDKNKTDPGNLGGSLDPVYQSVIREVRTLSTVFHQIDHSSTCSEVSHYDTAPIFLLKAVARPRIPISYPPSSGVLNDLENLRTRVYQMENGMSALRTIQSIACLLNPDATCDPPNLEKASILIDMIAPEICQRIECRHQVLIFNAPDRIPLEHTKTTILTACGMQDNICTARRLRKSKPSMCCPIILQFRDEKNAARLLAAQILLSSTKKFQTLKIKAARTRLQRQLTKKLPQTVAPSTASTCADACHNVTQSCLLDPGPAPHAHDHEPSTSISGHPQVLSLTTTPTRSTADLRDTVTNQPTHEAVVEDDSTGSFFRHPDLMTLRVSPPNRFLGLKHLLSKPRTVTPSPAPTPRAPALRPSSTNLTTPVIPHKRICSPSNRATQFPDGIFKPQLPLPNPSPYQVPPLWQPAPVWLPVPSATYDSMLKALQDRSIRPLSASVLLSHSLFLKHFTCPSIPRDLNNAVSIQLPHTVPPSDNVDYIITNDCPTQPVTLCPWSSAACTATQMPSPYPSRYVPASYSHASLPGPTSPTNSRAPDSRVSTPVHSDLSGLANFLLAILATSPDPACNISVFIINTRSLLPELHYTQAISTIACPTFICITETWISPSTLYAFISLPGYAIFRSDRSHCRGGGCLIHARTEIKVCTIDDPLLADTPDPVWLSACRANPPFILGCLYIPPPHSTTSINCLSTLLPHTQALPHPNKPIVEDVNLSEIARSQQNSPLRLSLMLSQLDVEGWSQLVRHPTRGAHTLDIALVNGYLCPIAAVGPKFPDDDHCIVTCSWTSTQPNPTLPPLTSFVLSPGILEAFAISLRHKTWDEFFLSDDTQSLANLLYGNPPATSSCSHTSFLCFRLPSSHTITRYTP</sequence>
<keyword evidence="3" id="KW-1185">Reference proteome</keyword>